<feature type="transmembrane region" description="Helical" evidence="1">
    <location>
        <begin position="14"/>
        <end position="35"/>
    </location>
</feature>
<evidence type="ECO:0000313" key="3">
    <source>
        <dbReference type="Proteomes" id="UP000254454"/>
    </source>
</evidence>
<keyword evidence="1" id="KW-0812">Transmembrane</keyword>
<gene>
    <name evidence="2" type="ORF">C4A13_02850</name>
</gene>
<organism evidence="2 3">
    <name type="scientific">Escherichia marmotae</name>
    <dbReference type="NCBI Taxonomy" id="1499973"/>
    <lineage>
        <taxon>Bacteria</taxon>
        <taxon>Pseudomonadati</taxon>
        <taxon>Pseudomonadota</taxon>
        <taxon>Gammaproteobacteria</taxon>
        <taxon>Enterobacterales</taxon>
        <taxon>Enterobacteriaceae</taxon>
        <taxon>Escherichia</taxon>
    </lineage>
</organism>
<dbReference type="EMBL" id="QONO01000290">
    <property type="protein sequence ID" value="RDR20673.1"/>
    <property type="molecule type" value="Genomic_DNA"/>
</dbReference>
<reference evidence="2 3" key="1">
    <citation type="submission" date="2018-06" db="EMBL/GenBank/DDBJ databases">
        <title>Recombination Drives Gene Content and Phenotype Evolution in Wild Type E. coli Strains.</title>
        <authorList>
            <person name="Field C.M."/>
            <person name="Silander O.K."/>
            <person name="Van Nimwegen E."/>
        </authorList>
    </citation>
    <scope>NUCLEOTIDE SEQUENCE [LARGE SCALE GENOMIC DNA]</scope>
    <source>
        <strain evidence="2 3">SC344</strain>
    </source>
</reference>
<sequence>MNNYIKLAASICNWFLSVVLVWFIMCLKNVFALYARMFDSRLSGNFGFGIIKYKL</sequence>
<keyword evidence="1" id="KW-0472">Membrane</keyword>
<evidence type="ECO:0000256" key="1">
    <source>
        <dbReference type="SAM" id="Phobius"/>
    </source>
</evidence>
<accession>A0A370V0F5</accession>
<comment type="caution">
    <text evidence="2">The sequence shown here is derived from an EMBL/GenBank/DDBJ whole genome shotgun (WGS) entry which is preliminary data.</text>
</comment>
<dbReference type="AlphaFoldDB" id="A0A370V0F5"/>
<dbReference type="Proteomes" id="UP000254454">
    <property type="component" value="Unassembled WGS sequence"/>
</dbReference>
<keyword evidence="1" id="KW-1133">Transmembrane helix</keyword>
<proteinExistence type="predicted"/>
<name>A0A370V0F5_9ESCH</name>
<evidence type="ECO:0000313" key="2">
    <source>
        <dbReference type="EMBL" id="RDR20673.1"/>
    </source>
</evidence>
<protein>
    <submittedName>
        <fullName evidence="2">Uncharacterized protein</fullName>
    </submittedName>
</protein>